<reference evidence="7" key="1">
    <citation type="journal article" date="2018" name="Mol. Biol. Evol.">
        <title>Broad Genomic Sampling Reveals a Smut Pathogenic Ancestry of the Fungal Clade Ustilaginomycotina.</title>
        <authorList>
            <person name="Kijpornyongpan T."/>
            <person name="Mondo S.J."/>
            <person name="Barry K."/>
            <person name="Sandor L."/>
            <person name="Lee J."/>
            <person name="Lipzen A."/>
            <person name="Pangilinan J."/>
            <person name="LaButti K."/>
            <person name="Hainaut M."/>
            <person name="Henrissat B."/>
            <person name="Grigoriev I.V."/>
            <person name="Spatafora J.W."/>
            <person name="Aime M.C."/>
        </authorList>
    </citation>
    <scope>NUCLEOTIDE SEQUENCE [LARGE SCALE GENOMIC DNA]</scope>
    <source>
        <strain evidence="7">MCA 4198</strain>
    </source>
</reference>
<dbReference type="AlphaFoldDB" id="A0A316YHR0"/>
<dbReference type="GO" id="GO:0046417">
    <property type="term" value="P:chorismate metabolic process"/>
    <property type="evidence" value="ECO:0007669"/>
    <property type="project" value="InterPro"/>
</dbReference>
<dbReference type="OrthoDB" id="191918at2759"/>
<dbReference type="NCBIfam" id="TIGR01802">
    <property type="entry name" value="CM_pl-yst"/>
    <property type="match status" value="1"/>
</dbReference>
<organism evidence="7 8">
    <name type="scientific">Acaromyces ingoldii</name>
    <dbReference type="NCBI Taxonomy" id="215250"/>
    <lineage>
        <taxon>Eukaryota</taxon>
        <taxon>Fungi</taxon>
        <taxon>Dikarya</taxon>
        <taxon>Basidiomycota</taxon>
        <taxon>Ustilaginomycotina</taxon>
        <taxon>Exobasidiomycetes</taxon>
        <taxon>Exobasidiales</taxon>
        <taxon>Cryptobasidiaceae</taxon>
        <taxon>Acaromyces</taxon>
    </lineage>
</organism>
<dbReference type="GO" id="GO:0005737">
    <property type="term" value="C:cytoplasm"/>
    <property type="evidence" value="ECO:0007669"/>
    <property type="project" value="UniProtKB-SubCell"/>
</dbReference>
<keyword evidence="4" id="KW-0057">Aromatic amino acid biosynthesis</keyword>
<dbReference type="RefSeq" id="XP_025376288.1">
    <property type="nucleotide sequence ID" value="XM_025518851.1"/>
</dbReference>
<dbReference type="STRING" id="215250.A0A316YHR0"/>
<evidence type="ECO:0000256" key="1">
    <source>
        <dbReference type="ARBA" id="ARBA00004496"/>
    </source>
</evidence>
<keyword evidence="4" id="KW-0584">Phenylalanine biosynthesis</keyword>
<evidence type="ECO:0000256" key="5">
    <source>
        <dbReference type="ARBA" id="ARBA00023235"/>
    </source>
</evidence>
<dbReference type="Gene3D" id="1.10.590.10">
    <property type="entry name" value="Chorismate mutase, AroQ class superfamily, eukaryotic"/>
    <property type="match status" value="1"/>
</dbReference>
<dbReference type="InterPro" id="IPR037039">
    <property type="entry name" value="CM_AroQ_sf_eucaryotic"/>
</dbReference>
<dbReference type="InterPro" id="IPR036263">
    <property type="entry name" value="Chorismate_II_sf"/>
</dbReference>
<dbReference type="GeneID" id="37040767"/>
<dbReference type="PANTHER" id="PTHR21145:SF12">
    <property type="entry name" value="CHORISMATE MUTASE"/>
    <property type="match status" value="1"/>
</dbReference>
<keyword evidence="4" id="KW-0028">Amino-acid biosynthesis</keyword>
<proteinExistence type="predicted"/>
<keyword evidence="5" id="KW-0413">Isomerase</keyword>
<dbReference type="Proteomes" id="UP000245768">
    <property type="component" value="Unassembled WGS sequence"/>
</dbReference>
<keyword evidence="3" id="KW-0963">Cytoplasm</keyword>
<evidence type="ECO:0000256" key="2">
    <source>
        <dbReference type="ARBA" id="ARBA00012404"/>
    </source>
</evidence>
<dbReference type="FunCoup" id="A0A316YHR0">
    <property type="interactions" value="272"/>
</dbReference>
<dbReference type="PROSITE" id="PS51169">
    <property type="entry name" value="CHORISMATE_MUT_3"/>
    <property type="match status" value="1"/>
</dbReference>
<keyword evidence="8" id="KW-1185">Reference proteome</keyword>
<gene>
    <name evidence="7" type="ORF">FA10DRAFT_231286</name>
</gene>
<name>A0A316YHR0_9BASI</name>
<accession>A0A316YHR0</accession>
<dbReference type="SUPFAM" id="SSF48600">
    <property type="entry name" value="Chorismate mutase II"/>
    <property type="match status" value="1"/>
</dbReference>
<dbReference type="UniPathway" id="UPA00120">
    <property type="reaction ID" value="UER00203"/>
</dbReference>
<evidence type="ECO:0000256" key="3">
    <source>
        <dbReference type="ARBA" id="ARBA00022490"/>
    </source>
</evidence>
<sequence>MAPTNSLRLDRSTATDILSLVHIRSVLQRLEDTILFQLIERAQYAHNAKMYAPGAFAELKTREQWDKSWVEWFLKETESAHAKCRRWQAPDEYPFTDEALLPAPILPPIEYPEILYERAVVNVNPTIYSHYRDELVPALTRAHGEGSDDGQYGSAATRDCDTLSALSRRVHFGMFVSESKFRSDPAAFVGPIQQRDRAALEGLITKPEVEAALLVRLASKAKVYGQDLNNLTPSADGGTPKIDTQVVVGLYKEFVIPLTKVVEVDYLLKRWVQGPLCSSLLARHLQTDQRPSLPPFLTGDRLDGLSSQEIEELQKSKQ</sequence>
<protein>
    <recommendedName>
        <fullName evidence="2">chorismate mutase</fullName>
        <ecNumber evidence="2">5.4.99.5</ecNumber>
    </recommendedName>
</protein>
<dbReference type="PANTHER" id="PTHR21145">
    <property type="entry name" value="CHORISMATE MUTASE"/>
    <property type="match status" value="1"/>
</dbReference>
<evidence type="ECO:0000313" key="8">
    <source>
        <dbReference type="Proteomes" id="UP000245768"/>
    </source>
</evidence>
<evidence type="ECO:0000256" key="6">
    <source>
        <dbReference type="ARBA" id="ARBA00023979"/>
    </source>
</evidence>
<comment type="catalytic activity">
    <reaction evidence="6">
        <text>chorismate = prephenate</text>
        <dbReference type="Rhea" id="RHEA:13897"/>
        <dbReference type="ChEBI" id="CHEBI:29748"/>
        <dbReference type="ChEBI" id="CHEBI:29934"/>
        <dbReference type="EC" id="5.4.99.5"/>
    </reaction>
    <physiologicalReaction direction="left-to-right" evidence="6">
        <dbReference type="Rhea" id="RHEA:13898"/>
    </physiologicalReaction>
</comment>
<evidence type="ECO:0000313" key="7">
    <source>
        <dbReference type="EMBL" id="PWN89090.1"/>
    </source>
</evidence>
<dbReference type="GO" id="GO:0004106">
    <property type="term" value="F:chorismate mutase activity"/>
    <property type="evidence" value="ECO:0007669"/>
    <property type="project" value="UniProtKB-EC"/>
</dbReference>
<dbReference type="EC" id="5.4.99.5" evidence="2"/>
<dbReference type="GO" id="GO:0009094">
    <property type="term" value="P:L-phenylalanine biosynthetic process"/>
    <property type="evidence" value="ECO:0007669"/>
    <property type="project" value="UniProtKB-KW"/>
</dbReference>
<dbReference type="InParanoid" id="A0A316YHR0"/>
<dbReference type="InterPro" id="IPR008238">
    <property type="entry name" value="Chorismate_mutase_AroQ_euk"/>
</dbReference>
<evidence type="ECO:0000256" key="4">
    <source>
        <dbReference type="ARBA" id="ARBA00023222"/>
    </source>
</evidence>
<dbReference type="EMBL" id="KZ819637">
    <property type="protein sequence ID" value="PWN89090.1"/>
    <property type="molecule type" value="Genomic_DNA"/>
</dbReference>
<comment type="subcellular location">
    <subcellularLocation>
        <location evidence="1">Cytoplasm</location>
    </subcellularLocation>
</comment>